<dbReference type="GO" id="GO:0003700">
    <property type="term" value="F:DNA-binding transcription factor activity"/>
    <property type="evidence" value="ECO:0007669"/>
    <property type="project" value="InterPro"/>
</dbReference>
<dbReference type="Gene3D" id="3.40.190.290">
    <property type="match status" value="1"/>
</dbReference>
<evidence type="ECO:0000256" key="4">
    <source>
        <dbReference type="ARBA" id="ARBA00023163"/>
    </source>
</evidence>
<dbReference type="PANTHER" id="PTHR30346">
    <property type="entry name" value="TRANSCRIPTIONAL DUAL REGULATOR HCAR-RELATED"/>
    <property type="match status" value="1"/>
</dbReference>
<keyword evidence="7" id="KW-1185">Reference proteome</keyword>
<protein>
    <submittedName>
        <fullName evidence="6">LysR family transcriptional regulator</fullName>
    </submittedName>
</protein>
<evidence type="ECO:0000313" key="7">
    <source>
        <dbReference type="Proteomes" id="UP000013785"/>
    </source>
</evidence>
<dbReference type="Proteomes" id="UP000013785">
    <property type="component" value="Unassembled WGS sequence"/>
</dbReference>
<evidence type="ECO:0000259" key="5">
    <source>
        <dbReference type="PROSITE" id="PS50931"/>
    </source>
</evidence>
<dbReference type="PATRIC" id="fig|1158610.3.peg.992"/>
<evidence type="ECO:0000256" key="1">
    <source>
        <dbReference type="ARBA" id="ARBA00009437"/>
    </source>
</evidence>
<feature type="domain" description="HTH lysR-type" evidence="5">
    <location>
        <begin position="1"/>
        <end position="58"/>
    </location>
</feature>
<dbReference type="Gene3D" id="1.10.10.10">
    <property type="entry name" value="Winged helix-like DNA-binding domain superfamily/Winged helix DNA-binding domain"/>
    <property type="match status" value="1"/>
</dbReference>
<name>R3TX66_9ENTE</name>
<dbReference type="InterPro" id="IPR036390">
    <property type="entry name" value="WH_DNA-bd_sf"/>
</dbReference>
<comment type="caution">
    <text evidence="6">The sequence shown here is derived from an EMBL/GenBank/DDBJ whole genome shotgun (WGS) entry which is preliminary data.</text>
</comment>
<reference evidence="6 7" key="1">
    <citation type="submission" date="2013-02" db="EMBL/GenBank/DDBJ databases">
        <title>The Genome Sequence of Enterococcus phoeniculicola BAA-412.</title>
        <authorList>
            <consortium name="The Broad Institute Genome Sequencing Platform"/>
            <consortium name="The Broad Institute Genome Sequencing Center for Infectious Disease"/>
            <person name="Earl A.M."/>
            <person name="Gilmore M.S."/>
            <person name="Lebreton F."/>
            <person name="Walker B."/>
            <person name="Young S.K."/>
            <person name="Zeng Q."/>
            <person name="Gargeya S."/>
            <person name="Fitzgerald M."/>
            <person name="Haas B."/>
            <person name="Abouelleil A."/>
            <person name="Alvarado L."/>
            <person name="Arachchi H.M."/>
            <person name="Berlin A.M."/>
            <person name="Chapman S.B."/>
            <person name="Dewar J."/>
            <person name="Goldberg J."/>
            <person name="Griggs A."/>
            <person name="Gujja S."/>
            <person name="Hansen M."/>
            <person name="Howarth C."/>
            <person name="Imamovic A."/>
            <person name="Larimer J."/>
            <person name="McCowan C."/>
            <person name="Murphy C."/>
            <person name="Neiman D."/>
            <person name="Pearson M."/>
            <person name="Priest M."/>
            <person name="Roberts A."/>
            <person name="Saif S."/>
            <person name="Shea T."/>
            <person name="Sisk P."/>
            <person name="Sykes S."/>
            <person name="Wortman J."/>
            <person name="Nusbaum C."/>
            <person name="Birren B."/>
        </authorList>
    </citation>
    <scope>NUCLEOTIDE SEQUENCE [LARGE SCALE GENOMIC DNA]</scope>
    <source>
        <strain evidence="6 7">ATCC BAA-412</strain>
    </source>
</reference>
<evidence type="ECO:0000256" key="3">
    <source>
        <dbReference type="ARBA" id="ARBA00023125"/>
    </source>
</evidence>
<proteinExistence type="inferred from homology"/>
<dbReference type="GO" id="GO:0032993">
    <property type="term" value="C:protein-DNA complex"/>
    <property type="evidence" value="ECO:0007669"/>
    <property type="project" value="TreeGrafter"/>
</dbReference>
<dbReference type="OrthoDB" id="9803735at2"/>
<keyword evidence="2" id="KW-0805">Transcription regulation</keyword>
<dbReference type="GO" id="GO:0003677">
    <property type="term" value="F:DNA binding"/>
    <property type="evidence" value="ECO:0007669"/>
    <property type="project" value="UniProtKB-KW"/>
</dbReference>
<dbReference type="PRINTS" id="PR00039">
    <property type="entry name" value="HTHLYSR"/>
</dbReference>
<dbReference type="STRING" id="154621.RV11_GL000488"/>
<dbReference type="PANTHER" id="PTHR30346:SF0">
    <property type="entry name" value="HCA OPERON TRANSCRIPTIONAL ACTIVATOR HCAR"/>
    <property type="match status" value="1"/>
</dbReference>
<dbReference type="FunFam" id="1.10.10.10:FF:000001">
    <property type="entry name" value="LysR family transcriptional regulator"/>
    <property type="match status" value="1"/>
</dbReference>
<dbReference type="Pfam" id="PF03466">
    <property type="entry name" value="LysR_substrate"/>
    <property type="match status" value="1"/>
</dbReference>
<dbReference type="SUPFAM" id="SSF46785">
    <property type="entry name" value="Winged helix' DNA-binding domain"/>
    <property type="match status" value="1"/>
</dbReference>
<evidence type="ECO:0000256" key="2">
    <source>
        <dbReference type="ARBA" id="ARBA00023015"/>
    </source>
</evidence>
<dbReference type="RefSeq" id="WP_010767682.1">
    <property type="nucleotide sequence ID" value="NZ_ASWE01000002.1"/>
</dbReference>
<gene>
    <name evidence="6" type="ORF">UC3_01010</name>
</gene>
<keyword evidence="4" id="KW-0804">Transcription</keyword>
<comment type="similarity">
    <text evidence="1">Belongs to the LysR transcriptional regulatory family.</text>
</comment>
<dbReference type="eggNOG" id="COG0583">
    <property type="taxonomic scope" value="Bacteria"/>
</dbReference>
<dbReference type="InterPro" id="IPR005119">
    <property type="entry name" value="LysR_subst-bd"/>
</dbReference>
<dbReference type="Pfam" id="PF00126">
    <property type="entry name" value="HTH_1"/>
    <property type="match status" value="1"/>
</dbReference>
<accession>R3TX66</accession>
<dbReference type="AlphaFoldDB" id="R3TX66"/>
<dbReference type="SUPFAM" id="SSF53850">
    <property type="entry name" value="Periplasmic binding protein-like II"/>
    <property type="match status" value="1"/>
</dbReference>
<dbReference type="CDD" id="cd05466">
    <property type="entry name" value="PBP2_LTTR_substrate"/>
    <property type="match status" value="1"/>
</dbReference>
<sequence length="296" mass="34040">MNLQQLKYVVAVANNGSFREAAKKMYITQPSLSNGIKELETEIGLTLFTRTNKGAYLTEEGKDFLEHAEKILFQMDHLETRYQKKEQQERFSVASQHYDFLGPVIAKLRTQFQPQYKQFRIFETTTAKVIEDVQQFVSDVGLIYLNEHNQSSIYRYLEQADLEFEHLGTFQTHIFLGPQHPLANHTSIHIQELAKFPQVRFTQDGQNFAYFYEDLIEIPEQETVFYTSDRGTLMNLLLETTAYASGSGIVVGGSKSQICLIPLADASENKFCAIYPKRKQQTPIVRAFIQEVKALL</sequence>
<dbReference type="HOGENOM" id="CLU_039613_32_2_9"/>
<keyword evidence="3" id="KW-0238">DNA-binding</keyword>
<organism evidence="6 7">
    <name type="scientific">Enterococcus phoeniculicola ATCC BAA-412</name>
    <dbReference type="NCBI Taxonomy" id="1158610"/>
    <lineage>
        <taxon>Bacteria</taxon>
        <taxon>Bacillati</taxon>
        <taxon>Bacillota</taxon>
        <taxon>Bacilli</taxon>
        <taxon>Lactobacillales</taxon>
        <taxon>Enterococcaceae</taxon>
        <taxon>Enterococcus</taxon>
    </lineage>
</organism>
<evidence type="ECO:0000313" key="6">
    <source>
        <dbReference type="EMBL" id="EOL46204.1"/>
    </source>
</evidence>
<dbReference type="InterPro" id="IPR000847">
    <property type="entry name" value="LysR_HTH_N"/>
</dbReference>
<dbReference type="InterPro" id="IPR036388">
    <property type="entry name" value="WH-like_DNA-bd_sf"/>
</dbReference>
<dbReference type="EMBL" id="AJAT01000011">
    <property type="protein sequence ID" value="EOL46204.1"/>
    <property type="molecule type" value="Genomic_DNA"/>
</dbReference>
<dbReference type="PROSITE" id="PS50931">
    <property type="entry name" value="HTH_LYSR"/>
    <property type="match status" value="1"/>
</dbReference>